<comment type="caution">
    <text evidence="1">The sequence shown here is derived from an EMBL/GenBank/DDBJ whole genome shotgun (WGS) entry which is preliminary data.</text>
</comment>
<dbReference type="AlphaFoldDB" id="A0A0F9MHR2"/>
<sequence>MSFTMEKSFKGAQVIYDVSKKQRWIDAFGETVVKHVLSPGQSSPVDDTTGDPTGYIMTPIEVGAGSSVVVNSESVAEALLITTAANEYDGANLQAKNVAFKCEADKPMYFGIKCLASEATNLDLLVGSGSHAVNSGAEGIFFFKVDGGTVLAFQVYKDGALTNTAKYAVAMGVIAAVYEFYWDGTDLKGYIDNVHVATFTTGMPDTELVPTVNVRNGDGNVRTLKVHWMRTFEIRV</sequence>
<accession>A0A0F9MHR2</accession>
<proteinExistence type="predicted"/>
<evidence type="ECO:0000313" key="1">
    <source>
        <dbReference type="EMBL" id="KKN05399.1"/>
    </source>
</evidence>
<dbReference type="EMBL" id="LAZR01004810">
    <property type="protein sequence ID" value="KKN05399.1"/>
    <property type="molecule type" value="Genomic_DNA"/>
</dbReference>
<gene>
    <name evidence="1" type="ORF">LCGC14_1087690</name>
</gene>
<name>A0A0F9MHR2_9ZZZZ</name>
<protein>
    <submittedName>
        <fullName evidence="1">Uncharacterized protein</fullName>
    </submittedName>
</protein>
<reference evidence="1" key="1">
    <citation type="journal article" date="2015" name="Nature">
        <title>Complex archaea that bridge the gap between prokaryotes and eukaryotes.</title>
        <authorList>
            <person name="Spang A."/>
            <person name="Saw J.H."/>
            <person name="Jorgensen S.L."/>
            <person name="Zaremba-Niedzwiedzka K."/>
            <person name="Martijn J."/>
            <person name="Lind A.E."/>
            <person name="van Eijk R."/>
            <person name="Schleper C."/>
            <person name="Guy L."/>
            <person name="Ettema T.J."/>
        </authorList>
    </citation>
    <scope>NUCLEOTIDE SEQUENCE</scope>
</reference>
<organism evidence="1">
    <name type="scientific">marine sediment metagenome</name>
    <dbReference type="NCBI Taxonomy" id="412755"/>
    <lineage>
        <taxon>unclassified sequences</taxon>
        <taxon>metagenomes</taxon>
        <taxon>ecological metagenomes</taxon>
    </lineage>
</organism>